<dbReference type="InterPro" id="IPR001054">
    <property type="entry name" value="A/G_cyclase"/>
</dbReference>
<sequence length="430" mass="47169">MAGRSGDRAGRGVRVAVLATAQLDVAKTSSANADMQNSEIQRITNWLIDGARSSGAPSEMIAEVCEHLVEAGLPLWRFGIFIRTLHPEIFGRNFIWREGQKVEIGTVDFKILDTPEFARSPLRIVFEEGLEVRGRMDDPDSKRFPFLDDMRAEGVTDYFAMPMPYLDGSIHATSWVTRRPGGFSEDDIAAIRTLVAPLARVSEIISLRRTAEMLLDTYVGNRAGARILGGQIRRGHNDTMQAAIWLSDLRGFTALSDRLPAETVVEILNHYFDCQVTAIRGHGGEVLKFMGDGLLAVFPIDEYVGDTAHVCTRVLEAARESRASVEALAFPVGDVIERFRFGVALHVGTILYGNIGGGNRLDFTCIGPAVNLAARMEKIAGRLGRTVVASEGFANVCQHDWRDLGDFPIAGFSKAQRVYGLAEETPVVMA</sequence>
<proteinExistence type="predicted"/>
<gene>
    <name evidence="2" type="ORF">FXB38_19500</name>
</gene>
<name>A0A5S4WMX4_9BRAD</name>
<reference evidence="2 3" key="1">
    <citation type="submission" date="2019-08" db="EMBL/GenBank/DDBJ databases">
        <title>Bradyrhizobium hipponensis sp. nov., a rhizobium isolated from a Lupinus angustifolius root nodule in Tunisia.</title>
        <authorList>
            <person name="Off K."/>
            <person name="Rejili M."/>
            <person name="Mars M."/>
            <person name="Brachmann A."/>
            <person name="Marin M."/>
        </authorList>
    </citation>
    <scope>NUCLEOTIDE SEQUENCE [LARGE SCALE GENOMIC DNA]</scope>
    <source>
        <strain evidence="2 3">CTAW11</strain>
    </source>
</reference>
<feature type="domain" description="Guanylate cyclase" evidence="1">
    <location>
        <begin position="243"/>
        <end position="377"/>
    </location>
</feature>
<dbReference type="FunFam" id="3.30.70.1230:FF:000041">
    <property type="entry name" value="Adenylate cyclase 1"/>
    <property type="match status" value="1"/>
</dbReference>
<dbReference type="Gene3D" id="3.30.70.1230">
    <property type="entry name" value="Nucleotide cyclase"/>
    <property type="match status" value="1"/>
</dbReference>
<dbReference type="Pfam" id="PF00211">
    <property type="entry name" value="Guanylate_cyc"/>
    <property type="match status" value="1"/>
</dbReference>
<comment type="caution">
    <text evidence="2">The sequence shown here is derived from an EMBL/GenBank/DDBJ whole genome shotgun (WGS) entry which is preliminary data.</text>
</comment>
<dbReference type="InterPro" id="IPR050697">
    <property type="entry name" value="Adenylyl/Guanylyl_Cyclase_3/4"/>
</dbReference>
<dbReference type="SMART" id="SM00044">
    <property type="entry name" value="CYCc"/>
    <property type="match status" value="1"/>
</dbReference>
<evidence type="ECO:0000313" key="2">
    <source>
        <dbReference type="EMBL" id="TYL83431.1"/>
    </source>
</evidence>
<keyword evidence="3" id="KW-1185">Reference proteome</keyword>
<dbReference type="GO" id="GO:0006171">
    <property type="term" value="P:cAMP biosynthetic process"/>
    <property type="evidence" value="ECO:0007669"/>
    <property type="project" value="TreeGrafter"/>
</dbReference>
<dbReference type="SUPFAM" id="SSF55073">
    <property type="entry name" value="Nucleotide cyclase"/>
    <property type="match status" value="1"/>
</dbReference>
<dbReference type="OrthoDB" id="4565346at2"/>
<dbReference type="EMBL" id="VSSR01000029">
    <property type="protein sequence ID" value="TYL83431.1"/>
    <property type="molecule type" value="Genomic_DNA"/>
</dbReference>
<dbReference type="GO" id="GO:0004016">
    <property type="term" value="F:adenylate cyclase activity"/>
    <property type="evidence" value="ECO:0007669"/>
    <property type="project" value="UniProtKB-ARBA"/>
</dbReference>
<dbReference type="AlphaFoldDB" id="A0A5S4WMX4"/>
<dbReference type="CDD" id="cd07302">
    <property type="entry name" value="CHD"/>
    <property type="match status" value="1"/>
</dbReference>
<dbReference type="Proteomes" id="UP000324853">
    <property type="component" value="Unassembled WGS sequence"/>
</dbReference>
<accession>A0A5S4WMX4</accession>
<evidence type="ECO:0000313" key="3">
    <source>
        <dbReference type="Proteomes" id="UP000324853"/>
    </source>
</evidence>
<protein>
    <submittedName>
        <fullName evidence="2">Adenylate/guanylate cyclase domain-containing protein</fullName>
    </submittedName>
</protein>
<dbReference type="InterPro" id="IPR029787">
    <property type="entry name" value="Nucleotide_cyclase"/>
</dbReference>
<dbReference type="PANTHER" id="PTHR43081:SF11">
    <property type="entry name" value="BLR2264 PROTEIN"/>
    <property type="match status" value="1"/>
</dbReference>
<evidence type="ECO:0000259" key="1">
    <source>
        <dbReference type="PROSITE" id="PS50125"/>
    </source>
</evidence>
<dbReference type="GO" id="GO:0035556">
    <property type="term" value="P:intracellular signal transduction"/>
    <property type="evidence" value="ECO:0007669"/>
    <property type="project" value="InterPro"/>
</dbReference>
<dbReference type="PROSITE" id="PS50125">
    <property type="entry name" value="GUANYLATE_CYCLASE_2"/>
    <property type="match status" value="1"/>
</dbReference>
<dbReference type="PANTHER" id="PTHR43081">
    <property type="entry name" value="ADENYLATE CYCLASE, TERMINAL-DIFFERENTIATION SPECIFIC-RELATED"/>
    <property type="match status" value="1"/>
</dbReference>
<organism evidence="2 3">
    <name type="scientific">Bradyrhizobium cytisi</name>
    <dbReference type="NCBI Taxonomy" id="515489"/>
    <lineage>
        <taxon>Bacteria</taxon>
        <taxon>Pseudomonadati</taxon>
        <taxon>Pseudomonadota</taxon>
        <taxon>Alphaproteobacteria</taxon>
        <taxon>Hyphomicrobiales</taxon>
        <taxon>Nitrobacteraceae</taxon>
        <taxon>Bradyrhizobium</taxon>
    </lineage>
</organism>